<comment type="caution">
    <text evidence="2">The sequence shown here is derived from an EMBL/GenBank/DDBJ whole genome shotgun (WGS) entry which is preliminary data.</text>
</comment>
<feature type="domain" description="C1q" evidence="1">
    <location>
        <begin position="1"/>
        <end position="56"/>
    </location>
</feature>
<dbReference type="AlphaFoldDB" id="A0AA88XEV4"/>
<dbReference type="EMBL" id="VSWD01000013">
    <property type="protein sequence ID" value="KAK3084010.1"/>
    <property type="molecule type" value="Genomic_DNA"/>
</dbReference>
<reference evidence="2" key="1">
    <citation type="submission" date="2019-08" db="EMBL/GenBank/DDBJ databases">
        <title>The improved chromosome-level genome for the pearl oyster Pinctada fucata martensii using PacBio sequencing and Hi-C.</title>
        <authorList>
            <person name="Zheng Z."/>
        </authorList>
    </citation>
    <scope>NUCLEOTIDE SEQUENCE</scope>
    <source>
        <strain evidence="2">ZZ-2019</strain>
        <tissue evidence="2">Adductor muscle</tissue>
    </source>
</reference>
<dbReference type="Gene3D" id="2.60.120.40">
    <property type="match status" value="1"/>
</dbReference>
<proteinExistence type="predicted"/>
<accession>A0AA88XEV4</accession>
<protein>
    <recommendedName>
        <fullName evidence="1">C1q domain-containing protein</fullName>
    </recommendedName>
</protein>
<dbReference type="SUPFAM" id="SSF49842">
    <property type="entry name" value="TNF-like"/>
    <property type="match status" value="1"/>
</dbReference>
<dbReference type="Proteomes" id="UP001186944">
    <property type="component" value="Unassembled WGS sequence"/>
</dbReference>
<gene>
    <name evidence="2" type="ORF">FSP39_006682</name>
</gene>
<sequence>MAVSNLHASSSKHRQATTMTIVKLDREDQVWIKPYQGYKGIYAYSGDWSKFSCFKL</sequence>
<dbReference type="InterPro" id="IPR001073">
    <property type="entry name" value="C1q_dom"/>
</dbReference>
<evidence type="ECO:0000313" key="2">
    <source>
        <dbReference type="EMBL" id="KAK3084010.1"/>
    </source>
</evidence>
<name>A0AA88XEV4_PINIB</name>
<dbReference type="Pfam" id="PF00386">
    <property type="entry name" value="C1q"/>
    <property type="match status" value="1"/>
</dbReference>
<keyword evidence="3" id="KW-1185">Reference proteome</keyword>
<evidence type="ECO:0000313" key="3">
    <source>
        <dbReference type="Proteomes" id="UP001186944"/>
    </source>
</evidence>
<evidence type="ECO:0000259" key="1">
    <source>
        <dbReference type="PROSITE" id="PS50871"/>
    </source>
</evidence>
<organism evidence="2 3">
    <name type="scientific">Pinctada imbricata</name>
    <name type="common">Atlantic pearl-oyster</name>
    <name type="synonym">Pinctada martensii</name>
    <dbReference type="NCBI Taxonomy" id="66713"/>
    <lineage>
        <taxon>Eukaryota</taxon>
        <taxon>Metazoa</taxon>
        <taxon>Spiralia</taxon>
        <taxon>Lophotrochozoa</taxon>
        <taxon>Mollusca</taxon>
        <taxon>Bivalvia</taxon>
        <taxon>Autobranchia</taxon>
        <taxon>Pteriomorphia</taxon>
        <taxon>Pterioida</taxon>
        <taxon>Pterioidea</taxon>
        <taxon>Pteriidae</taxon>
        <taxon>Pinctada</taxon>
    </lineage>
</organism>
<dbReference type="InterPro" id="IPR008983">
    <property type="entry name" value="Tumour_necrosis_fac-like_dom"/>
</dbReference>
<dbReference type="PROSITE" id="PS50871">
    <property type="entry name" value="C1Q"/>
    <property type="match status" value="1"/>
</dbReference>